<dbReference type="Proteomes" id="UP000176445">
    <property type="component" value="Unassembled WGS sequence"/>
</dbReference>
<dbReference type="InterPro" id="IPR015942">
    <property type="entry name" value="Asp/Glu/hydantoin_racemase"/>
</dbReference>
<sequence length="248" mass="26151">MIGLFDSGSGGLSVLSALRVRAPEADIAYFGDITHAPYGTRSPQELIELTKAGVAILKEMGATEIVSACNSVAPSILSGAAGTTPVIEMTKPTAAGMQAHRGARVLLIATPATVNSRIYENALANIVELDSLAIPGLAGAIEFGAADVEIAEIVREALRVKKGKRYGYLLLGCTHYPLALSTIEIEARNILGEIQCINPAGYVADEAVERCDCTGTGKLDFKISKDSEPFRARVRALFPAARYTIACV</sequence>
<reference evidence="2 3" key="1">
    <citation type="journal article" date="2016" name="Nat. Commun.">
        <title>Thousands of microbial genomes shed light on interconnected biogeochemical processes in an aquifer system.</title>
        <authorList>
            <person name="Anantharaman K."/>
            <person name="Brown C.T."/>
            <person name="Hug L.A."/>
            <person name="Sharon I."/>
            <person name="Castelle C.J."/>
            <person name="Probst A.J."/>
            <person name="Thomas B.C."/>
            <person name="Singh A."/>
            <person name="Wilkins M.J."/>
            <person name="Karaoz U."/>
            <person name="Brodie E.L."/>
            <person name="Williams K.H."/>
            <person name="Hubbard S.S."/>
            <person name="Banfield J.F."/>
        </authorList>
    </citation>
    <scope>NUCLEOTIDE SEQUENCE [LARGE SCALE GENOMIC DNA]</scope>
</reference>
<dbReference type="PANTHER" id="PTHR21198">
    <property type="entry name" value="GLUTAMATE RACEMASE"/>
    <property type="match status" value="1"/>
</dbReference>
<keyword evidence="1" id="KW-0413">Isomerase</keyword>
<evidence type="ECO:0000256" key="1">
    <source>
        <dbReference type="ARBA" id="ARBA00023235"/>
    </source>
</evidence>
<dbReference type="EMBL" id="MFKW01000025">
    <property type="protein sequence ID" value="OGG51534.1"/>
    <property type="molecule type" value="Genomic_DNA"/>
</dbReference>
<accession>A0A1F6CQW5</accession>
<dbReference type="PANTHER" id="PTHR21198:SF3">
    <property type="entry name" value="GLUTAMATE RACEMASE"/>
    <property type="match status" value="1"/>
</dbReference>
<evidence type="ECO:0000313" key="3">
    <source>
        <dbReference type="Proteomes" id="UP000176445"/>
    </source>
</evidence>
<evidence type="ECO:0000313" key="2">
    <source>
        <dbReference type="EMBL" id="OGG51534.1"/>
    </source>
</evidence>
<dbReference type="InterPro" id="IPR001920">
    <property type="entry name" value="Asp/Glu_race"/>
</dbReference>
<organism evidence="2 3">
    <name type="scientific">Candidatus Kaiserbacteria bacterium RIFCSPHIGHO2_01_FULL_54_36b</name>
    <dbReference type="NCBI Taxonomy" id="1798483"/>
    <lineage>
        <taxon>Bacteria</taxon>
        <taxon>Candidatus Kaiseribacteriota</taxon>
    </lineage>
</organism>
<protein>
    <submittedName>
        <fullName evidence="2">Uncharacterized protein</fullName>
    </submittedName>
</protein>
<comment type="caution">
    <text evidence="2">The sequence shown here is derived from an EMBL/GenBank/DDBJ whole genome shotgun (WGS) entry which is preliminary data.</text>
</comment>
<gene>
    <name evidence="2" type="ORF">A2704_00755</name>
</gene>
<dbReference type="AlphaFoldDB" id="A0A1F6CQW5"/>
<name>A0A1F6CQW5_9BACT</name>
<dbReference type="SUPFAM" id="SSF53681">
    <property type="entry name" value="Aspartate/glutamate racemase"/>
    <property type="match status" value="2"/>
</dbReference>
<proteinExistence type="predicted"/>
<dbReference type="Pfam" id="PF01177">
    <property type="entry name" value="Asp_Glu_race"/>
    <property type="match status" value="1"/>
</dbReference>
<dbReference type="Gene3D" id="3.40.50.1860">
    <property type="match status" value="2"/>
</dbReference>
<dbReference type="GO" id="GO:0047661">
    <property type="term" value="F:amino-acid racemase activity"/>
    <property type="evidence" value="ECO:0007669"/>
    <property type="project" value="InterPro"/>
</dbReference>